<comment type="caution">
    <text evidence="1">The sequence shown here is derived from an EMBL/GenBank/DDBJ whole genome shotgun (WGS) entry which is preliminary data.</text>
</comment>
<accession>B4CXW2</accession>
<evidence type="ECO:0000313" key="1">
    <source>
        <dbReference type="EMBL" id="EDY21110.1"/>
    </source>
</evidence>
<proteinExistence type="predicted"/>
<protein>
    <recommendedName>
        <fullName evidence="3">AAA family ATPase</fullName>
    </recommendedName>
</protein>
<dbReference type="RefSeq" id="WP_006978729.1">
    <property type="nucleotide sequence ID" value="NZ_ABVL01000003.1"/>
</dbReference>
<reference evidence="1 2" key="1">
    <citation type="journal article" date="2011" name="J. Bacteriol.">
        <title>Genome sequence of Chthoniobacter flavus Ellin428, an aerobic heterotrophic soil bacterium.</title>
        <authorList>
            <person name="Kant R."/>
            <person name="van Passel M.W."/>
            <person name="Palva A."/>
            <person name="Lucas S."/>
            <person name="Lapidus A."/>
            <person name="Glavina Del Rio T."/>
            <person name="Dalin E."/>
            <person name="Tice H."/>
            <person name="Bruce D."/>
            <person name="Goodwin L."/>
            <person name="Pitluck S."/>
            <person name="Larimer F.W."/>
            <person name="Land M.L."/>
            <person name="Hauser L."/>
            <person name="Sangwan P."/>
            <person name="de Vos W.M."/>
            <person name="Janssen P.H."/>
            <person name="Smidt H."/>
        </authorList>
    </citation>
    <scope>NUCLEOTIDE SEQUENCE [LARGE SCALE GENOMIC DNA]</scope>
    <source>
        <strain evidence="1 2">Ellin428</strain>
    </source>
</reference>
<name>B4CXW2_9BACT</name>
<gene>
    <name evidence="1" type="ORF">CfE428DRAFT_1403</name>
</gene>
<evidence type="ECO:0000313" key="2">
    <source>
        <dbReference type="Proteomes" id="UP000005824"/>
    </source>
</evidence>
<organism evidence="1 2">
    <name type="scientific">Chthoniobacter flavus Ellin428</name>
    <dbReference type="NCBI Taxonomy" id="497964"/>
    <lineage>
        <taxon>Bacteria</taxon>
        <taxon>Pseudomonadati</taxon>
        <taxon>Verrucomicrobiota</taxon>
        <taxon>Spartobacteria</taxon>
        <taxon>Chthoniobacterales</taxon>
        <taxon>Chthoniobacteraceae</taxon>
        <taxon>Chthoniobacter</taxon>
    </lineage>
</organism>
<sequence length="73" mass="8278">MTQTPNLENQVEQFRASFTRIRDEMMKMIVGQKEIVEGVLVAFFAGGHVLLERRAGALGQNHARAHPRRSGWT</sequence>
<keyword evidence="2" id="KW-1185">Reference proteome</keyword>
<dbReference type="AlphaFoldDB" id="B4CXW2"/>
<dbReference type="STRING" id="497964.CfE428DRAFT_1403"/>
<dbReference type="EMBL" id="ABVL01000003">
    <property type="protein sequence ID" value="EDY21110.1"/>
    <property type="molecule type" value="Genomic_DNA"/>
</dbReference>
<dbReference type="InParanoid" id="B4CXW2"/>
<evidence type="ECO:0008006" key="3">
    <source>
        <dbReference type="Google" id="ProtNLM"/>
    </source>
</evidence>
<dbReference type="Proteomes" id="UP000005824">
    <property type="component" value="Unassembled WGS sequence"/>
</dbReference>